<evidence type="ECO:0000256" key="2">
    <source>
        <dbReference type="ARBA" id="ARBA00010961"/>
    </source>
</evidence>
<dbReference type="GO" id="GO:0004803">
    <property type="term" value="F:transposase activity"/>
    <property type="evidence" value="ECO:0007669"/>
    <property type="project" value="UniProtKB-UniRule"/>
</dbReference>
<dbReference type="AlphaFoldDB" id="A0A853F2P8"/>
<dbReference type="PANTHER" id="PTHR33217">
    <property type="entry name" value="TRANSPOSASE FOR INSERTION SEQUENCE ELEMENT IS1081"/>
    <property type="match status" value="1"/>
</dbReference>
<evidence type="ECO:0000256" key="6">
    <source>
        <dbReference type="RuleBase" id="RU365089"/>
    </source>
</evidence>
<accession>A0A853F2P8</accession>
<evidence type="ECO:0000256" key="4">
    <source>
        <dbReference type="ARBA" id="ARBA00023125"/>
    </source>
</evidence>
<dbReference type="EMBL" id="JACCHT010000001">
    <property type="protein sequence ID" value="NYT27231.1"/>
    <property type="molecule type" value="Genomic_DNA"/>
</dbReference>
<comment type="similarity">
    <text evidence="2 6">Belongs to the transposase mutator family.</text>
</comment>
<dbReference type="Proteomes" id="UP000568751">
    <property type="component" value="Unassembled WGS sequence"/>
</dbReference>
<keyword evidence="4 6" id="KW-0238">DNA-binding</keyword>
<dbReference type="PANTHER" id="PTHR33217:SF8">
    <property type="entry name" value="MUTATOR FAMILY TRANSPOSASE"/>
    <property type="match status" value="1"/>
</dbReference>
<keyword evidence="5 6" id="KW-0233">DNA recombination</keyword>
<evidence type="ECO:0000313" key="7">
    <source>
        <dbReference type="EMBL" id="NYT27231.1"/>
    </source>
</evidence>
<protein>
    <recommendedName>
        <fullName evidence="6">Mutator family transposase</fullName>
    </recommendedName>
</protein>
<dbReference type="Pfam" id="PF00872">
    <property type="entry name" value="Transposase_mut"/>
    <property type="match status" value="1"/>
</dbReference>
<sequence>MSYQHSLSIRKNVRTLIYTTNPIESLNAIIKKKTKSKGSFPTQGSALKMVYLATQQIQEKWQRTRVRNWGEIYPQLCIFFDEIMEKYEK</sequence>
<keyword evidence="6" id="KW-0814">Transposable element</keyword>
<dbReference type="GO" id="GO:0003677">
    <property type="term" value="F:DNA binding"/>
    <property type="evidence" value="ECO:0007669"/>
    <property type="project" value="UniProtKB-UniRule"/>
</dbReference>
<proteinExistence type="inferred from homology"/>
<evidence type="ECO:0000256" key="5">
    <source>
        <dbReference type="ARBA" id="ARBA00023172"/>
    </source>
</evidence>
<organism evidence="7 8">
    <name type="scientific">Candidatus Thiodubiliella endoseptemdiera</name>
    <dbReference type="NCBI Taxonomy" id="2738886"/>
    <lineage>
        <taxon>Bacteria</taxon>
        <taxon>Pseudomonadati</taxon>
        <taxon>Pseudomonadota</taxon>
        <taxon>Gammaproteobacteria</taxon>
        <taxon>Candidatus Pseudothioglobaceae</taxon>
        <taxon>Candidatus Thiodubiliella</taxon>
    </lineage>
</organism>
<keyword evidence="3 6" id="KW-0815">Transposition</keyword>
<evidence type="ECO:0000256" key="3">
    <source>
        <dbReference type="ARBA" id="ARBA00022578"/>
    </source>
</evidence>
<dbReference type="GO" id="GO:0006313">
    <property type="term" value="P:DNA transposition"/>
    <property type="evidence" value="ECO:0007669"/>
    <property type="project" value="UniProtKB-UniRule"/>
</dbReference>
<comment type="function">
    <text evidence="1 6">Required for the transposition of the insertion element.</text>
</comment>
<name>A0A853F2P8_9GAMM</name>
<evidence type="ECO:0000313" key="8">
    <source>
        <dbReference type="Proteomes" id="UP000568751"/>
    </source>
</evidence>
<reference evidence="7 8" key="1">
    <citation type="submission" date="2020-05" db="EMBL/GenBank/DDBJ databases">
        <title>Horizontal transmission and recombination maintain forever young bacterial symbiont genomes.</title>
        <authorList>
            <person name="Russell S.L."/>
            <person name="Pepper-Tunick E."/>
            <person name="Svedberg J."/>
            <person name="Byrne A."/>
            <person name="Ruelas Castillo J."/>
            <person name="Vollmers C."/>
            <person name="Beinart R.A."/>
            <person name="Corbett-Detig R."/>
        </authorList>
    </citation>
    <scope>NUCLEOTIDE SEQUENCE [LARGE SCALE GENOMIC DNA]</scope>
    <source>
        <strain evidence="7">455</strain>
    </source>
</reference>
<dbReference type="InterPro" id="IPR001207">
    <property type="entry name" value="Transposase_mutator"/>
</dbReference>
<comment type="caution">
    <text evidence="7">The sequence shown here is derived from an EMBL/GenBank/DDBJ whole genome shotgun (WGS) entry which is preliminary data.</text>
</comment>
<evidence type="ECO:0000256" key="1">
    <source>
        <dbReference type="ARBA" id="ARBA00002190"/>
    </source>
</evidence>
<gene>
    <name evidence="7" type="ORF">H0A76_04630</name>
</gene>